<dbReference type="Gene3D" id="3.40.190.290">
    <property type="match status" value="1"/>
</dbReference>
<dbReference type="PROSITE" id="PS50931">
    <property type="entry name" value="HTH_LYSR"/>
    <property type="match status" value="1"/>
</dbReference>
<dbReference type="AlphaFoldDB" id="A0A085W2P2"/>
<accession>A0A085W2P2</accession>
<dbReference type="InterPro" id="IPR005119">
    <property type="entry name" value="LysR_subst-bd"/>
</dbReference>
<feature type="domain" description="HTH lysR-type" evidence="5">
    <location>
        <begin position="1"/>
        <end position="59"/>
    </location>
</feature>
<protein>
    <submittedName>
        <fullName evidence="6">Transcriptional regulator, LysR family protein</fullName>
    </submittedName>
</protein>
<dbReference type="InterPro" id="IPR058163">
    <property type="entry name" value="LysR-type_TF_proteobact-type"/>
</dbReference>
<reference evidence="6 7" key="1">
    <citation type="submission" date="2014-04" db="EMBL/GenBank/DDBJ databases">
        <title>Genome assembly of Hyalangium minutum DSM 14724.</title>
        <authorList>
            <person name="Sharma G."/>
            <person name="Subramanian S."/>
        </authorList>
    </citation>
    <scope>NUCLEOTIDE SEQUENCE [LARGE SCALE GENOMIC DNA]</scope>
    <source>
        <strain evidence="6 7">DSM 14724</strain>
    </source>
</reference>
<dbReference type="STRING" id="394096.DB31_4398"/>
<evidence type="ECO:0000313" key="7">
    <source>
        <dbReference type="Proteomes" id="UP000028725"/>
    </source>
</evidence>
<dbReference type="EMBL" id="JMCB01000024">
    <property type="protein sequence ID" value="KFE61955.1"/>
    <property type="molecule type" value="Genomic_DNA"/>
</dbReference>
<organism evidence="6 7">
    <name type="scientific">Hyalangium minutum</name>
    <dbReference type="NCBI Taxonomy" id="394096"/>
    <lineage>
        <taxon>Bacteria</taxon>
        <taxon>Pseudomonadati</taxon>
        <taxon>Myxococcota</taxon>
        <taxon>Myxococcia</taxon>
        <taxon>Myxococcales</taxon>
        <taxon>Cystobacterineae</taxon>
        <taxon>Archangiaceae</taxon>
        <taxon>Hyalangium</taxon>
    </lineage>
</organism>
<dbReference type="PANTHER" id="PTHR30537:SF72">
    <property type="entry name" value="LYSR FAMILY TRANSCRIPTIONAL REGULATOR"/>
    <property type="match status" value="1"/>
</dbReference>
<dbReference type="Pfam" id="PF03466">
    <property type="entry name" value="LysR_substrate"/>
    <property type="match status" value="1"/>
</dbReference>
<evidence type="ECO:0000313" key="6">
    <source>
        <dbReference type="EMBL" id="KFE61955.1"/>
    </source>
</evidence>
<evidence type="ECO:0000259" key="5">
    <source>
        <dbReference type="PROSITE" id="PS50931"/>
    </source>
</evidence>
<dbReference type="PATRIC" id="fig|394096.3.peg.8130"/>
<dbReference type="CDD" id="cd08422">
    <property type="entry name" value="PBP2_CrgA_like"/>
    <property type="match status" value="1"/>
</dbReference>
<dbReference type="FunFam" id="1.10.10.10:FF:000001">
    <property type="entry name" value="LysR family transcriptional regulator"/>
    <property type="match status" value="1"/>
</dbReference>
<dbReference type="InterPro" id="IPR036388">
    <property type="entry name" value="WH-like_DNA-bd_sf"/>
</dbReference>
<evidence type="ECO:0000256" key="2">
    <source>
        <dbReference type="ARBA" id="ARBA00023015"/>
    </source>
</evidence>
<keyword evidence="3" id="KW-0238">DNA-binding</keyword>
<evidence type="ECO:0000256" key="4">
    <source>
        <dbReference type="ARBA" id="ARBA00023163"/>
    </source>
</evidence>
<dbReference type="InterPro" id="IPR000847">
    <property type="entry name" value="LysR_HTH_N"/>
</dbReference>
<keyword evidence="2" id="KW-0805">Transcription regulation</keyword>
<dbReference type="GO" id="GO:0043565">
    <property type="term" value="F:sequence-specific DNA binding"/>
    <property type="evidence" value="ECO:0007669"/>
    <property type="project" value="TreeGrafter"/>
</dbReference>
<evidence type="ECO:0000256" key="3">
    <source>
        <dbReference type="ARBA" id="ARBA00023125"/>
    </source>
</evidence>
<dbReference type="GO" id="GO:0006351">
    <property type="term" value="P:DNA-templated transcription"/>
    <property type="evidence" value="ECO:0007669"/>
    <property type="project" value="TreeGrafter"/>
</dbReference>
<dbReference type="InterPro" id="IPR036390">
    <property type="entry name" value="WH_DNA-bd_sf"/>
</dbReference>
<name>A0A085W2P2_9BACT</name>
<comment type="caution">
    <text evidence="6">The sequence shown here is derived from an EMBL/GenBank/DDBJ whole genome shotgun (WGS) entry which is preliminary data.</text>
</comment>
<keyword evidence="7" id="KW-1185">Reference proteome</keyword>
<evidence type="ECO:0000256" key="1">
    <source>
        <dbReference type="ARBA" id="ARBA00009437"/>
    </source>
</evidence>
<proteinExistence type="inferred from homology"/>
<dbReference type="SUPFAM" id="SSF46785">
    <property type="entry name" value="Winged helix' DNA-binding domain"/>
    <property type="match status" value="1"/>
</dbReference>
<comment type="similarity">
    <text evidence="1">Belongs to the LysR transcriptional regulatory family.</text>
</comment>
<dbReference type="PANTHER" id="PTHR30537">
    <property type="entry name" value="HTH-TYPE TRANSCRIPTIONAL REGULATOR"/>
    <property type="match status" value="1"/>
</dbReference>
<gene>
    <name evidence="6" type="ORF">DB31_4398</name>
</gene>
<dbReference type="Gene3D" id="1.10.10.10">
    <property type="entry name" value="Winged helix-like DNA-binding domain superfamily/Winged helix DNA-binding domain"/>
    <property type="match status" value="1"/>
</dbReference>
<dbReference type="Proteomes" id="UP000028725">
    <property type="component" value="Unassembled WGS sequence"/>
</dbReference>
<sequence>MDRLSLLETFVRIVEAGSLSAAAEQLGSTQPTISRRLQALERSLGARLLNRSTRALVLTEEGQRCFARARELLEAWQAFESDMHGGGEEPSGTLRVVAPHALGQQHFIGAVVDYLRRYPRVSVEWILNDEVQNLVAQGIDCVIRVGEVTDLGLVAVKLSEVERIAVAAPSLLQGSSVPREPSELGGLPWLALRTFYRTTVAMTHLRDKRTQEFSIAPRLSTDNLHAMKNAALLGLGACVISAWVVSSELAEGSLVQLAPEWRAAPLPVFVAFPQAPIYPAKLRRFIEAVRKVTQAAGSRA</sequence>
<keyword evidence="4" id="KW-0804">Transcription</keyword>
<dbReference type="GO" id="GO:0003700">
    <property type="term" value="F:DNA-binding transcription factor activity"/>
    <property type="evidence" value="ECO:0007669"/>
    <property type="project" value="InterPro"/>
</dbReference>
<dbReference type="SUPFAM" id="SSF53850">
    <property type="entry name" value="Periplasmic binding protein-like II"/>
    <property type="match status" value="1"/>
</dbReference>
<dbReference type="Pfam" id="PF00126">
    <property type="entry name" value="HTH_1"/>
    <property type="match status" value="1"/>
</dbReference>
<dbReference type="PRINTS" id="PR00039">
    <property type="entry name" value="HTHLYSR"/>
</dbReference>